<keyword evidence="2" id="KW-1185">Reference proteome</keyword>
<accession>A0AAV2IA56</accession>
<evidence type="ECO:0000313" key="2">
    <source>
        <dbReference type="Proteomes" id="UP001497497"/>
    </source>
</evidence>
<feature type="non-terminal residue" evidence="1">
    <location>
        <position position="1"/>
    </location>
</feature>
<gene>
    <name evidence="1" type="ORF">GSLYS_00016443001</name>
</gene>
<protein>
    <submittedName>
        <fullName evidence="1">Uncharacterized protein</fullName>
    </submittedName>
</protein>
<reference evidence="1 2" key="1">
    <citation type="submission" date="2024-04" db="EMBL/GenBank/DDBJ databases">
        <authorList>
            <consortium name="Genoscope - CEA"/>
            <person name="William W."/>
        </authorList>
    </citation>
    <scope>NUCLEOTIDE SEQUENCE [LARGE SCALE GENOMIC DNA]</scope>
</reference>
<comment type="caution">
    <text evidence="1">The sequence shown here is derived from an EMBL/GenBank/DDBJ whole genome shotgun (WGS) entry which is preliminary data.</text>
</comment>
<sequence length="302" mass="34105">YPGPEVQYHFVNIDVKISTKLTFHFLSSQMVTSNVEAYYPSLAQQYNNGYRLLTFCHIPGQVNKQNKSVAMFANGIPMQFQAIFCKYPDSPAKGKFHLSIEKSVIQPQNVWSGIVSARSEAVTDTSHLIETIATKAQAGARLVCIELTGEEEYQASFNLPQKMPILGVDIFFEIPNDAPKELYIYNVVSSPVTIKYSFGMRPAPKVICDWQELLDKHLSLGYRLVDIFIDGTQSTQVKWCAFSTEVTKNTQWFFEKPLSQVNDNTPAYQGTVVEHKVKIMQGGIHGSKTITEWETVMEVNKI</sequence>
<name>A0AAV2IA56_LYMST</name>
<dbReference type="AlphaFoldDB" id="A0AAV2IA56"/>
<evidence type="ECO:0000313" key="1">
    <source>
        <dbReference type="EMBL" id="CAL1542909.1"/>
    </source>
</evidence>
<proteinExistence type="predicted"/>
<dbReference type="Proteomes" id="UP001497497">
    <property type="component" value="Unassembled WGS sequence"/>
</dbReference>
<dbReference type="EMBL" id="CAXITT010000514">
    <property type="protein sequence ID" value="CAL1542909.1"/>
    <property type="molecule type" value="Genomic_DNA"/>
</dbReference>
<organism evidence="1 2">
    <name type="scientific">Lymnaea stagnalis</name>
    <name type="common">Great pond snail</name>
    <name type="synonym">Helix stagnalis</name>
    <dbReference type="NCBI Taxonomy" id="6523"/>
    <lineage>
        <taxon>Eukaryota</taxon>
        <taxon>Metazoa</taxon>
        <taxon>Spiralia</taxon>
        <taxon>Lophotrochozoa</taxon>
        <taxon>Mollusca</taxon>
        <taxon>Gastropoda</taxon>
        <taxon>Heterobranchia</taxon>
        <taxon>Euthyneura</taxon>
        <taxon>Panpulmonata</taxon>
        <taxon>Hygrophila</taxon>
        <taxon>Lymnaeoidea</taxon>
        <taxon>Lymnaeidae</taxon>
        <taxon>Lymnaea</taxon>
    </lineage>
</organism>